<evidence type="ECO:0000313" key="3">
    <source>
        <dbReference type="EMBL" id="OGM69934.1"/>
    </source>
</evidence>
<protein>
    <recommendedName>
        <fullName evidence="2">Glycosyltransferase 2-like domain-containing protein</fullName>
    </recommendedName>
</protein>
<keyword evidence="1" id="KW-0472">Membrane</keyword>
<dbReference type="EMBL" id="MGHL01000007">
    <property type="protein sequence ID" value="OGM69934.1"/>
    <property type="molecule type" value="Genomic_DNA"/>
</dbReference>
<dbReference type="Proteomes" id="UP000178429">
    <property type="component" value="Unassembled WGS sequence"/>
</dbReference>
<evidence type="ECO:0000259" key="2">
    <source>
        <dbReference type="Pfam" id="PF00535"/>
    </source>
</evidence>
<dbReference type="Pfam" id="PF00535">
    <property type="entry name" value="Glycos_transf_2"/>
    <property type="match status" value="1"/>
</dbReference>
<dbReference type="Gene3D" id="3.90.550.10">
    <property type="entry name" value="Spore Coat Polysaccharide Biosynthesis Protein SpsA, Chain A"/>
    <property type="match status" value="1"/>
</dbReference>
<dbReference type="InterPro" id="IPR029044">
    <property type="entry name" value="Nucleotide-diphossugar_trans"/>
</dbReference>
<feature type="transmembrane region" description="Helical" evidence="1">
    <location>
        <begin position="257"/>
        <end position="275"/>
    </location>
</feature>
<dbReference type="PANTHER" id="PTHR43630">
    <property type="entry name" value="POLY-BETA-1,6-N-ACETYL-D-GLUCOSAMINE SYNTHASE"/>
    <property type="match status" value="1"/>
</dbReference>
<accession>A0A1F8C0Q1</accession>
<sequence length="278" mass="32170">MKLSVVLATRNEQENIGPCLKSVRGIADEIIVMDERSTDRTKEIAESFGAKVYEVKHEEIFHKTKQKALEKATGDWILQLDADERVTPKLAREVKRVLGGKVFESKNKLFGRHQKSVEKLWGKTWWDEGEVVAYFIPRINMFLGKPLIHAGVYPDGVVRLFKNGRARFPAKSVHEIAQVDGRVGWLTGALTHHDSPTLRRYLARANRYTSLTAQELQTDKTPKNLLVLFVYSFIKPLATFLKLYFRHKGFLDGMRGFLWSFFSALHFPIAYWKYWVNR</sequence>
<proteinExistence type="predicted"/>
<dbReference type="PANTHER" id="PTHR43630:SF2">
    <property type="entry name" value="GLYCOSYLTRANSFERASE"/>
    <property type="match status" value="1"/>
</dbReference>
<name>A0A1F8C0Q1_9BACT</name>
<evidence type="ECO:0000313" key="4">
    <source>
        <dbReference type="Proteomes" id="UP000178429"/>
    </source>
</evidence>
<keyword evidence="1" id="KW-0812">Transmembrane</keyword>
<evidence type="ECO:0000256" key="1">
    <source>
        <dbReference type="SAM" id="Phobius"/>
    </source>
</evidence>
<feature type="domain" description="Glycosyltransferase 2-like" evidence="2">
    <location>
        <begin position="4"/>
        <end position="90"/>
    </location>
</feature>
<dbReference type="InterPro" id="IPR001173">
    <property type="entry name" value="Glyco_trans_2-like"/>
</dbReference>
<comment type="caution">
    <text evidence="3">The sequence shown here is derived from an EMBL/GenBank/DDBJ whole genome shotgun (WGS) entry which is preliminary data.</text>
</comment>
<organism evidence="3 4">
    <name type="scientific">Candidatus Woesebacteria bacterium RIFCSPLOWO2_01_FULL_44_14</name>
    <dbReference type="NCBI Taxonomy" id="1802525"/>
    <lineage>
        <taxon>Bacteria</taxon>
        <taxon>Candidatus Woeseibacteriota</taxon>
    </lineage>
</organism>
<feature type="transmembrane region" description="Helical" evidence="1">
    <location>
        <begin position="225"/>
        <end position="245"/>
    </location>
</feature>
<keyword evidence="1" id="KW-1133">Transmembrane helix</keyword>
<gene>
    <name evidence="3" type="ORF">A2975_04980</name>
</gene>
<reference evidence="3 4" key="1">
    <citation type="journal article" date="2016" name="Nat. Commun.">
        <title>Thousands of microbial genomes shed light on interconnected biogeochemical processes in an aquifer system.</title>
        <authorList>
            <person name="Anantharaman K."/>
            <person name="Brown C.T."/>
            <person name="Hug L.A."/>
            <person name="Sharon I."/>
            <person name="Castelle C.J."/>
            <person name="Probst A.J."/>
            <person name="Thomas B.C."/>
            <person name="Singh A."/>
            <person name="Wilkins M.J."/>
            <person name="Karaoz U."/>
            <person name="Brodie E.L."/>
            <person name="Williams K.H."/>
            <person name="Hubbard S.S."/>
            <person name="Banfield J.F."/>
        </authorList>
    </citation>
    <scope>NUCLEOTIDE SEQUENCE [LARGE SCALE GENOMIC DNA]</scope>
</reference>
<dbReference type="AlphaFoldDB" id="A0A1F8C0Q1"/>
<dbReference type="STRING" id="1802525.A2975_04980"/>
<dbReference type="SUPFAM" id="SSF53448">
    <property type="entry name" value="Nucleotide-diphospho-sugar transferases"/>
    <property type="match status" value="1"/>
</dbReference>
<dbReference type="CDD" id="cd02511">
    <property type="entry name" value="Beta4Glucosyltransferase"/>
    <property type="match status" value="1"/>
</dbReference>